<evidence type="ECO:0000313" key="5">
    <source>
        <dbReference type="EMBL" id="MPM52564.1"/>
    </source>
</evidence>
<evidence type="ECO:0000256" key="3">
    <source>
        <dbReference type="ARBA" id="ARBA00023163"/>
    </source>
</evidence>
<dbReference type="AlphaFoldDB" id="A0A645ASK0"/>
<evidence type="ECO:0000256" key="2">
    <source>
        <dbReference type="ARBA" id="ARBA00023125"/>
    </source>
</evidence>
<dbReference type="EMBL" id="VSSQ01013919">
    <property type="protein sequence ID" value="MPM52564.1"/>
    <property type="molecule type" value="Genomic_DNA"/>
</dbReference>
<keyword evidence="2" id="KW-0238">DNA-binding</keyword>
<name>A0A645ASK0_9ZZZZ</name>
<comment type="caution">
    <text evidence="5">The sequence shown here is derived from an EMBL/GenBank/DDBJ whole genome shotgun (WGS) entry which is preliminary data.</text>
</comment>
<dbReference type="SUPFAM" id="SSF46689">
    <property type="entry name" value="Homeodomain-like"/>
    <property type="match status" value="1"/>
</dbReference>
<dbReference type="PRINTS" id="PR00032">
    <property type="entry name" value="HTHARAC"/>
</dbReference>
<dbReference type="InterPro" id="IPR009057">
    <property type="entry name" value="Homeodomain-like_sf"/>
</dbReference>
<reference evidence="5" key="1">
    <citation type="submission" date="2019-08" db="EMBL/GenBank/DDBJ databases">
        <authorList>
            <person name="Kucharzyk K."/>
            <person name="Murdoch R.W."/>
            <person name="Higgins S."/>
            <person name="Loffler F."/>
        </authorList>
    </citation>
    <scope>NUCLEOTIDE SEQUENCE</scope>
</reference>
<feature type="domain" description="HTH araC/xylS-type" evidence="4">
    <location>
        <begin position="1"/>
        <end position="93"/>
    </location>
</feature>
<keyword evidence="3" id="KW-0804">Transcription</keyword>
<proteinExistence type="predicted"/>
<organism evidence="5">
    <name type="scientific">bioreactor metagenome</name>
    <dbReference type="NCBI Taxonomy" id="1076179"/>
    <lineage>
        <taxon>unclassified sequences</taxon>
        <taxon>metagenomes</taxon>
        <taxon>ecological metagenomes</taxon>
    </lineage>
</organism>
<sequence>MKENHRRRITLEDIARHGNTSTRGANRIFNEFLQMPPIEQLLQIRLHAAAEMLGVQGCPVAETAYACGFNDSNYFSVQFRKLFGLSPRAYAKRGGRIAETLPAVEA</sequence>
<accession>A0A645ASK0</accession>
<dbReference type="Pfam" id="PF12833">
    <property type="entry name" value="HTH_18"/>
    <property type="match status" value="1"/>
</dbReference>
<gene>
    <name evidence="5" type="primary">rhaR_96</name>
    <name evidence="5" type="ORF">SDC9_99324</name>
</gene>
<evidence type="ECO:0000259" key="4">
    <source>
        <dbReference type="PROSITE" id="PS01124"/>
    </source>
</evidence>
<evidence type="ECO:0000256" key="1">
    <source>
        <dbReference type="ARBA" id="ARBA00023015"/>
    </source>
</evidence>
<dbReference type="SMART" id="SM00342">
    <property type="entry name" value="HTH_ARAC"/>
    <property type="match status" value="1"/>
</dbReference>
<dbReference type="PANTHER" id="PTHR43280">
    <property type="entry name" value="ARAC-FAMILY TRANSCRIPTIONAL REGULATOR"/>
    <property type="match status" value="1"/>
</dbReference>
<dbReference type="PANTHER" id="PTHR43280:SF2">
    <property type="entry name" value="HTH-TYPE TRANSCRIPTIONAL REGULATOR EXSA"/>
    <property type="match status" value="1"/>
</dbReference>
<dbReference type="InterPro" id="IPR018062">
    <property type="entry name" value="HTH_AraC-typ_CS"/>
</dbReference>
<dbReference type="GO" id="GO:0003700">
    <property type="term" value="F:DNA-binding transcription factor activity"/>
    <property type="evidence" value="ECO:0007669"/>
    <property type="project" value="InterPro"/>
</dbReference>
<dbReference type="PROSITE" id="PS01124">
    <property type="entry name" value="HTH_ARAC_FAMILY_2"/>
    <property type="match status" value="1"/>
</dbReference>
<dbReference type="Gene3D" id="1.10.10.60">
    <property type="entry name" value="Homeodomain-like"/>
    <property type="match status" value="1"/>
</dbReference>
<dbReference type="GO" id="GO:0043565">
    <property type="term" value="F:sequence-specific DNA binding"/>
    <property type="evidence" value="ECO:0007669"/>
    <property type="project" value="InterPro"/>
</dbReference>
<keyword evidence="1" id="KW-0805">Transcription regulation</keyword>
<dbReference type="PROSITE" id="PS00041">
    <property type="entry name" value="HTH_ARAC_FAMILY_1"/>
    <property type="match status" value="1"/>
</dbReference>
<dbReference type="InterPro" id="IPR018060">
    <property type="entry name" value="HTH_AraC"/>
</dbReference>
<dbReference type="InterPro" id="IPR020449">
    <property type="entry name" value="Tscrpt_reg_AraC-type_HTH"/>
</dbReference>
<protein>
    <submittedName>
        <fullName evidence="5">HTH-type transcriptional activator RhaR</fullName>
    </submittedName>
</protein>